<dbReference type="Pfam" id="PF00076">
    <property type="entry name" value="RRM_1"/>
    <property type="match status" value="2"/>
</dbReference>
<keyword evidence="9" id="KW-0677">Repeat</keyword>
<keyword evidence="5" id="KW-1017">Isopeptide bond</keyword>
<keyword evidence="12 22" id="KW-0694">RNA-binding</keyword>
<evidence type="ECO:0000256" key="4">
    <source>
        <dbReference type="ARBA" id="ARBA00022454"/>
    </source>
</evidence>
<comment type="subcellular location">
    <subcellularLocation>
        <location evidence="2">Chromosome</location>
    </subcellularLocation>
    <subcellularLocation>
        <location evidence="1">Nucleus</location>
    </subcellularLocation>
</comment>
<dbReference type="GO" id="GO:0003723">
    <property type="term" value="F:RNA binding"/>
    <property type="evidence" value="ECO:0007669"/>
    <property type="project" value="UniProtKB-UniRule"/>
</dbReference>
<keyword evidence="10" id="KW-0227">DNA damage</keyword>
<accession>T2MIK2</accession>
<evidence type="ECO:0000256" key="14">
    <source>
        <dbReference type="ARBA" id="ARBA00023015"/>
    </source>
</evidence>
<dbReference type="AlphaFoldDB" id="T2MIK2"/>
<dbReference type="PROSITE" id="PS50102">
    <property type="entry name" value="RRM"/>
    <property type="match status" value="1"/>
</dbReference>
<evidence type="ECO:0000259" key="24">
    <source>
        <dbReference type="PROSITE" id="PS50102"/>
    </source>
</evidence>
<evidence type="ECO:0000256" key="22">
    <source>
        <dbReference type="PROSITE-ProRule" id="PRU00176"/>
    </source>
</evidence>
<dbReference type="GO" id="GO:0000398">
    <property type="term" value="P:mRNA splicing, via spliceosome"/>
    <property type="evidence" value="ECO:0007669"/>
    <property type="project" value="InterPro"/>
</dbReference>
<evidence type="ECO:0000313" key="25">
    <source>
        <dbReference type="EMBL" id="CDG71946.1"/>
    </source>
</evidence>
<dbReference type="CDD" id="cd12282">
    <property type="entry name" value="RRM2_TatSF1_like"/>
    <property type="match status" value="1"/>
</dbReference>
<keyword evidence="14" id="KW-0805">Transcription regulation</keyword>
<sequence>MSDISEHDSDSDVDDTKKQDEKKMMETANNKQDLLDDQTDIVNILKKQAVGASHDSSKPEWQHYLEQNSSNEVYTYTDPTDGTIYEWDQGKRGWIPKIDDDFIAYYQANYGFTPSGEHDPNINLHDDENVKDETSKVSKEKKSEEMKQKKRKNEEQEWFDIDQKTNNNVYVTGLPENLTEEDFVTLMSKCGIIMEDDTGAKKVRLYKNTDGSFKGDARCCYLKHESVDLACKLLDESDFEGSKIHVEQAVFQLKGNFNPNLKPKKKKKKVREGKGQTKLLDWVDRPQKRSKFDRIVILKNMFDNKEFENDPTLINELKADLRSECEKFGEIKKIIVFDRNPEGVASILFKEPEYADKCIEALNGRYYAKKVLSATTYDGVTNYQVQETAEEEAKRLQDWEKFISDEERT</sequence>
<keyword evidence="15" id="KW-0010">Activator</keyword>
<evidence type="ECO:0000256" key="15">
    <source>
        <dbReference type="ARBA" id="ARBA00023159"/>
    </source>
</evidence>
<evidence type="ECO:0000256" key="11">
    <source>
        <dbReference type="ARBA" id="ARBA00022843"/>
    </source>
</evidence>
<keyword evidence="4" id="KW-0158">Chromosome</keyword>
<dbReference type="GO" id="GO:0006281">
    <property type="term" value="P:DNA repair"/>
    <property type="evidence" value="ECO:0007669"/>
    <property type="project" value="UniProtKB-KW"/>
</dbReference>
<evidence type="ECO:0000256" key="12">
    <source>
        <dbReference type="ARBA" id="ARBA00022884"/>
    </source>
</evidence>
<reference evidence="25" key="1">
    <citation type="journal article" date="2013" name="Genome Biol. Evol.">
        <title>Punctuated emergences of genetic and phenotypic innovations in eumetazoan, bilaterian, euteleostome, and hominidae ancestors.</title>
        <authorList>
            <person name="Wenger Y."/>
            <person name="Galliot B."/>
        </authorList>
    </citation>
    <scope>NUCLEOTIDE SEQUENCE</scope>
    <source>
        <tissue evidence="25">Whole animals</tissue>
    </source>
</reference>
<feature type="compositionally biased region" description="Basic and acidic residues" evidence="23">
    <location>
        <begin position="1"/>
        <end position="25"/>
    </location>
</feature>
<keyword evidence="17" id="KW-0508">mRNA splicing</keyword>
<feature type="compositionally biased region" description="Basic and acidic residues" evidence="23">
    <location>
        <begin position="116"/>
        <end position="155"/>
    </location>
</feature>
<dbReference type="PANTHER" id="PTHR15608">
    <property type="entry name" value="SPLICING FACTOR U2AF-ASSOCIATED PROTEIN 2"/>
    <property type="match status" value="1"/>
</dbReference>
<feature type="region of interest" description="Disordered" evidence="23">
    <location>
        <begin position="115"/>
        <end position="155"/>
    </location>
</feature>
<comment type="subunit">
    <text evidence="20">Component of the 17S U2 SnRNP complex, a ribonucleoprotein complex that contains small nuclear RNA (snRNA) U2 and a number of specific proteins. Within the 17S U2 SnRNP complex, interacts (via UHM region) directly with SF3B1. Component of a complex which is at least composed of HTATSF1/Tat-SF1, the P-TEFb complex components CDK9 and CCNT1, RNA polymerase II, SUPT5H, and NCL/nucleolin. Interacts with GTF2F2/RAP30 and POLR2A. Interacts with TCERG1/CA150. Interacts with (poly-ADP-ribosylated) RPA1; promoting HTATSF1 recruitment to DNA damage sites. Interacts (when phosphorylated) with TOPBP1; promoting recruitment of TOPBP1 to DNA damage sites during S-phase.</text>
</comment>
<evidence type="ECO:0000256" key="18">
    <source>
        <dbReference type="ARBA" id="ARBA00023204"/>
    </source>
</evidence>
<dbReference type="GO" id="GO:0005686">
    <property type="term" value="C:U2 snRNP"/>
    <property type="evidence" value="ECO:0007669"/>
    <property type="project" value="TreeGrafter"/>
</dbReference>
<evidence type="ECO:0000256" key="10">
    <source>
        <dbReference type="ARBA" id="ARBA00022763"/>
    </source>
</evidence>
<evidence type="ECO:0000256" key="3">
    <source>
        <dbReference type="ARBA" id="ARBA00007747"/>
    </source>
</evidence>
<evidence type="ECO:0000256" key="21">
    <source>
        <dbReference type="ARBA" id="ARBA00073773"/>
    </source>
</evidence>
<keyword evidence="16" id="KW-0804">Transcription</keyword>
<evidence type="ECO:0000256" key="7">
    <source>
        <dbReference type="ARBA" id="ARBA00022664"/>
    </source>
</evidence>
<keyword evidence="11" id="KW-0832">Ubl conjugation</keyword>
<keyword evidence="19" id="KW-0539">Nucleus</keyword>
<dbReference type="OMA" id="DTDFRFG"/>
<evidence type="ECO:0000256" key="5">
    <source>
        <dbReference type="ARBA" id="ARBA00022499"/>
    </source>
</evidence>
<dbReference type="FunFam" id="3.30.70.330:FF:000105">
    <property type="entry name" value="HIV Tat-specific factor 1 homolog"/>
    <property type="match status" value="1"/>
</dbReference>
<dbReference type="KEGG" id="hmg:100198475"/>
<protein>
    <recommendedName>
        <fullName evidence="21">17S U2 SnRNP complex component HTATSF1</fullName>
    </recommendedName>
</protein>
<dbReference type="InterPro" id="IPR035979">
    <property type="entry name" value="RBD_domain_sf"/>
</dbReference>
<evidence type="ECO:0000256" key="9">
    <source>
        <dbReference type="ARBA" id="ARBA00022737"/>
    </source>
</evidence>
<keyword evidence="13" id="KW-0007">Acetylation</keyword>
<dbReference type="InterPro" id="IPR034392">
    <property type="entry name" value="TatSF1-like_RRM1"/>
</dbReference>
<comment type="similarity">
    <text evidence="3">Belongs to the HTATSF1 family.</text>
</comment>
<dbReference type="SUPFAM" id="SSF54928">
    <property type="entry name" value="RNA-binding domain, RBD"/>
    <property type="match status" value="2"/>
</dbReference>
<dbReference type="InterPro" id="IPR012677">
    <property type="entry name" value="Nucleotide-bd_a/b_plait_sf"/>
</dbReference>
<evidence type="ECO:0000256" key="19">
    <source>
        <dbReference type="ARBA" id="ARBA00023242"/>
    </source>
</evidence>
<dbReference type="InterPro" id="IPR034393">
    <property type="entry name" value="TatSF1-like"/>
</dbReference>
<dbReference type="OrthoDB" id="10258585at2759"/>
<evidence type="ECO:0000256" key="6">
    <source>
        <dbReference type="ARBA" id="ARBA00022553"/>
    </source>
</evidence>
<dbReference type="GO" id="GO:0005684">
    <property type="term" value="C:U2-type spliceosomal complex"/>
    <property type="evidence" value="ECO:0007669"/>
    <property type="project" value="TreeGrafter"/>
</dbReference>
<evidence type="ECO:0000256" key="17">
    <source>
        <dbReference type="ARBA" id="ARBA00023187"/>
    </source>
</evidence>
<evidence type="ECO:0000256" key="1">
    <source>
        <dbReference type="ARBA" id="ARBA00004123"/>
    </source>
</evidence>
<dbReference type="Gene3D" id="3.30.70.330">
    <property type="match status" value="2"/>
</dbReference>
<keyword evidence="18" id="KW-0234">DNA repair</keyword>
<gene>
    <name evidence="25" type="primary">HTATSF1</name>
</gene>
<evidence type="ECO:0000256" key="2">
    <source>
        <dbReference type="ARBA" id="ARBA00004286"/>
    </source>
</evidence>
<dbReference type="EMBL" id="HAAD01005714">
    <property type="protein sequence ID" value="CDG71946.1"/>
    <property type="molecule type" value="mRNA"/>
</dbReference>
<feature type="region of interest" description="Disordered" evidence="23">
    <location>
        <begin position="1"/>
        <end position="36"/>
    </location>
</feature>
<proteinExistence type="evidence at transcript level"/>
<evidence type="ECO:0000256" key="23">
    <source>
        <dbReference type="SAM" id="MobiDB-lite"/>
    </source>
</evidence>
<dbReference type="CDD" id="cd12281">
    <property type="entry name" value="RRM1_TatSF1_like"/>
    <property type="match status" value="1"/>
</dbReference>
<dbReference type="PANTHER" id="PTHR15608:SF0">
    <property type="entry name" value="HIV TAT-SPECIFIC FACTOR 1"/>
    <property type="match status" value="1"/>
</dbReference>
<dbReference type="GO" id="GO:0005694">
    <property type="term" value="C:chromosome"/>
    <property type="evidence" value="ECO:0007669"/>
    <property type="project" value="UniProtKB-SubCell"/>
</dbReference>
<dbReference type="InterPro" id="IPR000504">
    <property type="entry name" value="RRM_dom"/>
</dbReference>
<evidence type="ECO:0000256" key="8">
    <source>
        <dbReference type="ARBA" id="ARBA00022728"/>
    </source>
</evidence>
<keyword evidence="7" id="KW-0507">mRNA processing</keyword>
<evidence type="ECO:0000256" key="16">
    <source>
        <dbReference type="ARBA" id="ARBA00023163"/>
    </source>
</evidence>
<name>T2MIK2_HYDVU</name>
<evidence type="ECO:0000256" key="13">
    <source>
        <dbReference type="ARBA" id="ARBA00022990"/>
    </source>
</evidence>
<feature type="domain" description="RRM" evidence="24">
    <location>
        <begin position="167"/>
        <end position="251"/>
    </location>
</feature>
<dbReference type="FunFam" id="3.30.70.330:FF:000202">
    <property type="entry name" value="HIV Tat-specific factor 1"/>
    <property type="match status" value="1"/>
</dbReference>
<dbReference type="SMART" id="SM00360">
    <property type="entry name" value="RRM"/>
    <property type="match status" value="2"/>
</dbReference>
<organism evidence="25">
    <name type="scientific">Hydra vulgaris</name>
    <name type="common">Hydra</name>
    <name type="synonym">Hydra attenuata</name>
    <dbReference type="NCBI Taxonomy" id="6087"/>
    <lineage>
        <taxon>Eukaryota</taxon>
        <taxon>Metazoa</taxon>
        <taxon>Cnidaria</taxon>
        <taxon>Hydrozoa</taxon>
        <taxon>Hydroidolina</taxon>
        <taxon>Anthoathecata</taxon>
        <taxon>Aplanulata</taxon>
        <taxon>Hydridae</taxon>
        <taxon>Hydra</taxon>
    </lineage>
</organism>
<keyword evidence="6" id="KW-0597">Phosphoprotein</keyword>
<keyword evidence="8" id="KW-0747">Spliceosome</keyword>
<evidence type="ECO:0000256" key="20">
    <source>
        <dbReference type="ARBA" id="ARBA00062124"/>
    </source>
</evidence>